<dbReference type="PANTHER" id="PTHR30199">
    <property type="entry name" value="MFS FAMILY TRANSPORTER, PREDICTED SUBSTRATE BENZOATE"/>
    <property type="match status" value="1"/>
</dbReference>
<dbReference type="EMBL" id="JAMQYH010000041">
    <property type="protein sequence ID" value="KAJ1684179.1"/>
    <property type="molecule type" value="Genomic_DNA"/>
</dbReference>
<sequence length="272" mass="27063">MLAGVLLPLCVEPVSALAASPLLVAPVVLTWALLVRPAPRWAVPAGLLVALVVVVLAADDLPGAGAVVPRLTLTAPSWSVPALVGLAVPVYVVTMASQNVPGVAVMHSLGYRVPWRQTLAVTGTGSLLAAPLGGHAVNLAAITAALSAGPDAGPDPARRWPASLGAAGTYVVLAAGCSGVTALVAAAPDGVVQSAAGLALLGTLAASLREALVDEQDRLPAVVCLVVAAAGTTVLGVGPAFWALVAGLVLRTVLRSRLPLRSRPCPAADHRG</sequence>
<feature type="transmembrane region" description="Helical" evidence="1">
    <location>
        <begin position="220"/>
        <end position="253"/>
    </location>
</feature>
<reference evidence="3" key="1">
    <citation type="journal article" date="2022" name="Cell">
        <title>Repeat-based holocentromeres influence genome architecture and karyotype evolution.</title>
        <authorList>
            <person name="Hofstatter P.G."/>
            <person name="Thangavel G."/>
            <person name="Lux T."/>
            <person name="Neumann P."/>
            <person name="Vondrak T."/>
            <person name="Novak P."/>
            <person name="Zhang M."/>
            <person name="Costa L."/>
            <person name="Castellani M."/>
            <person name="Scott A."/>
            <person name="Toegelov H."/>
            <person name="Fuchs J."/>
            <person name="Mata-Sucre Y."/>
            <person name="Dias Y."/>
            <person name="Vanzela A.L.L."/>
            <person name="Huettel B."/>
            <person name="Almeida C.C.S."/>
            <person name="Simkova H."/>
            <person name="Souza G."/>
            <person name="Pedrosa-Harand A."/>
            <person name="Macas J."/>
            <person name="Mayer K.F.X."/>
            <person name="Houben A."/>
            <person name="Marques A."/>
        </authorList>
    </citation>
    <scope>NUCLEOTIDE SEQUENCE</scope>
    <source>
        <strain evidence="3">RhyBre1mFocal</strain>
    </source>
</reference>
<name>A0A9P9Z899_9POAL</name>
<feature type="transmembrane region" description="Helical" evidence="1">
    <location>
        <begin position="78"/>
        <end position="97"/>
    </location>
</feature>
<evidence type="ECO:0000313" key="4">
    <source>
        <dbReference type="Proteomes" id="UP001151287"/>
    </source>
</evidence>
<feature type="transmembrane region" description="Helical" evidence="1">
    <location>
        <begin position="14"/>
        <end position="34"/>
    </location>
</feature>
<dbReference type="Proteomes" id="UP001151287">
    <property type="component" value="Unassembled WGS sequence"/>
</dbReference>
<feature type="transmembrane region" description="Helical" evidence="1">
    <location>
        <begin position="191"/>
        <end position="208"/>
    </location>
</feature>
<comment type="caution">
    <text evidence="3">The sequence shown here is derived from an EMBL/GenBank/DDBJ whole genome shotgun (WGS) entry which is preliminary data.</text>
</comment>
<feature type="transmembrane region" description="Helical" evidence="1">
    <location>
        <begin position="118"/>
        <end position="142"/>
    </location>
</feature>
<evidence type="ECO:0000256" key="1">
    <source>
        <dbReference type="SAM" id="Phobius"/>
    </source>
</evidence>
<dbReference type="PANTHER" id="PTHR30199:SF0">
    <property type="entry name" value="INNER MEMBRANE PROTEIN YDCO"/>
    <property type="match status" value="1"/>
</dbReference>
<evidence type="ECO:0008006" key="5">
    <source>
        <dbReference type="Google" id="ProtNLM"/>
    </source>
</evidence>
<keyword evidence="1" id="KW-1133">Transmembrane helix</keyword>
<gene>
    <name evidence="3" type="ORF">LUZ63_020472</name>
</gene>
<keyword evidence="2" id="KW-0732">Signal</keyword>
<feature type="chain" id="PRO_5040143239" description="Benzoate transporter" evidence="2">
    <location>
        <begin position="17"/>
        <end position="272"/>
    </location>
</feature>
<keyword evidence="1" id="KW-0812">Transmembrane</keyword>
<dbReference type="GO" id="GO:0042925">
    <property type="term" value="F:benzoate transmembrane transporter activity"/>
    <property type="evidence" value="ECO:0007669"/>
    <property type="project" value="InterPro"/>
</dbReference>
<feature type="signal peptide" evidence="2">
    <location>
        <begin position="1"/>
        <end position="16"/>
    </location>
</feature>
<feature type="transmembrane region" description="Helical" evidence="1">
    <location>
        <begin position="41"/>
        <end position="58"/>
    </location>
</feature>
<dbReference type="GO" id="GO:0005886">
    <property type="term" value="C:plasma membrane"/>
    <property type="evidence" value="ECO:0007669"/>
    <property type="project" value="TreeGrafter"/>
</dbReference>
<organism evidence="3 4">
    <name type="scientific">Rhynchospora breviuscula</name>
    <dbReference type="NCBI Taxonomy" id="2022672"/>
    <lineage>
        <taxon>Eukaryota</taxon>
        <taxon>Viridiplantae</taxon>
        <taxon>Streptophyta</taxon>
        <taxon>Embryophyta</taxon>
        <taxon>Tracheophyta</taxon>
        <taxon>Spermatophyta</taxon>
        <taxon>Magnoliopsida</taxon>
        <taxon>Liliopsida</taxon>
        <taxon>Poales</taxon>
        <taxon>Cyperaceae</taxon>
        <taxon>Cyperoideae</taxon>
        <taxon>Rhynchosporeae</taxon>
        <taxon>Rhynchospora</taxon>
    </lineage>
</organism>
<evidence type="ECO:0000256" key="2">
    <source>
        <dbReference type="SAM" id="SignalP"/>
    </source>
</evidence>
<dbReference type="Pfam" id="PF03594">
    <property type="entry name" value="BenE"/>
    <property type="match status" value="1"/>
</dbReference>
<feature type="transmembrane region" description="Helical" evidence="1">
    <location>
        <begin position="162"/>
        <end position="184"/>
    </location>
</feature>
<dbReference type="AlphaFoldDB" id="A0A9P9Z899"/>
<evidence type="ECO:0000313" key="3">
    <source>
        <dbReference type="EMBL" id="KAJ1684179.1"/>
    </source>
</evidence>
<accession>A0A9P9Z899</accession>
<proteinExistence type="predicted"/>
<dbReference type="InterPro" id="IPR004711">
    <property type="entry name" value="Benzoate_Transporter"/>
</dbReference>
<dbReference type="OrthoDB" id="10266763at2759"/>
<keyword evidence="1" id="KW-0472">Membrane</keyword>
<protein>
    <recommendedName>
        <fullName evidence="5">Benzoate transporter</fullName>
    </recommendedName>
</protein>
<keyword evidence="4" id="KW-1185">Reference proteome</keyword>